<keyword evidence="5" id="KW-1185">Reference proteome</keyword>
<keyword evidence="2" id="KW-0812">Transmembrane</keyword>
<dbReference type="AlphaFoldDB" id="A0A2V3IGK9"/>
<dbReference type="OrthoDB" id="10616047at2759"/>
<feature type="region of interest" description="Disordered" evidence="1">
    <location>
        <begin position="414"/>
        <end position="443"/>
    </location>
</feature>
<sequence length="556" mass="59370">MTYRTSKLLALILLPLLTLLIPAQAAVLNTHNLQLQLNRLTQLSPTARLVKGEEPSPTAKSVLRQNPTTETPFDQLILSFTSSDTSENELLSEQLEPSPEHHDVSIQISPPLTDPPTVVITTDDHVPPESQPTQAQAIPPRTNATNPASTNNTTPDSDGVVFQLSAPDNLSEPDTSPEGNDIVITALNNETSPQSAQQNDDDFARLTVSDAEQDEPQPSPLPEQSQPSIFAALPSLAFDDDAFMSSDGSEGDFIYASPMPTDEPQFSPAFAPSMTVDSESSATSRVEITLSVTSSAVSSVSEAFDNESRIYFADVTNTDPDDWKLVFISAAKEVKERETTRVQWGVQYQGILPSEDLNDTVQNAQDDIAEGGLESHLRAALPSVEDVTVQLSDPIKVNVEDRAAASVQGLGAVNSGVSNENAATGGNPEGLSSANSTDNSSPTRSKNLGVILGTCLGLLAVVVLSVAVFVFARGRAHSPRHTIDGEEVAPPTLTSIQSMSTDTTTSRFHTGAPVNPRGVTVLRNQSRLLDWRMNQAATAGRTHGTPMGHTLPEVQE</sequence>
<name>A0A2V3IGK9_9FLOR</name>
<evidence type="ECO:0000256" key="2">
    <source>
        <dbReference type="SAM" id="Phobius"/>
    </source>
</evidence>
<protein>
    <submittedName>
        <fullName evidence="4">Uncharacterized protein</fullName>
    </submittedName>
</protein>
<organism evidence="4 5">
    <name type="scientific">Gracilariopsis chorda</name>
    <dbReference type="NCBI Taxonomy" id="448386"/>
    <lineage>
        <taxon>Eukaryota</taxon>
        <taxon>Rhodophyta</taxon>
        <taxon>Florideophyceae</taxon>
        <taxon>Rhodymeniophycidae</taxon>
        <taxon>Gracilariales</taxon>
        <taxon>Gracilariaceae</taxon>
        <taxon>Gracilariopsis</taxon>
    </lineage>
</organism>
<feature type="region of interest" description="Disordered" evidence="1">
    <location>
        <begin position="84"/>
        <end position="181"/>
    </location>
</feature>
<evidence type="ECO:0000313" key="4">
    <source>
        <dbReference type="EMBL" id="PXF41209.1"/>
    </source>
</evidence>
<dbReference type="Proteomes" id="UP000247409">
    <property type="component" value="Unassembled WGS sequence"/>
</dbReference>
<accession>A0A2V3IGK9</accession>
<evidence type="ECO:0000256" key="1">
    <source>
        <dbReference type="SAM" id="MobiDB-lite"/>
    </source>
</evidence>
<feature type="compositionally biased region" description="Low complexity" evidence="1">
    <location>
        <begin position="88"/>
        <end position="97"/>
    </location>
</feature>
<keyword evidence="2" id="KW-1133">Transmembrane helix</keyword>
<feature type="compositionally biased region" description="Polar residues" evidence="1">
    <location>
        <begin position="166"/>
        <end position="178"/>
    </location>
</feature>
<feature type="compositionally biased region" description="Polar residues" evidence="1">
    <location>
        <begin position="415"/>
        <end position="443"/>
    </location>
</feature>
<feature type="transmembrane region" description="Helical" evidence="2">
    <location>
        <begin position="448"/>
        <end position="472"/>
    </location>
</feature>
<dbReference type="EMBL" id="NBIV01000227">
    <property type="protein sequence ID" value="PXF41209.1"/>
    <property type="molecule type" value="Genomic_DNA"/>
</dbReference>
<gene>
    <name evidence="4" type="ORF">BWQ96_09064</name>
</gene>
<evidence type="ECO:0000256" key="3">
    <source>
        <dbReference type="SAM" id="SignalP"/>
    </source>
</evidence>
<evidence type="ECO:0000313" key="5">
    <source>
        <dbReference type="Proteomes" id="UP000247409"/>
    </source>
</evidence>
<feature type="region of interest" description="Disordered" evidence="1">
    <location>
        <begin position="50"/>
        <end position="72"/>
    </location>
</feature>
<keyword evidence="2" id="KW-0472">Membrane</keyword>
<feature type="compositionally biased region" description="Low complexity" evidence="1">
    <location>
        <begin position="139"/>
        <end position="155"/>
    </location>
</feature>
<feature type="compositionally biased region" description="Polar residues" evidence="1">
    <location>
        <begin position="63"/>
        <end position="72"/>
    </location>
</feature>
<keyword evidence="3" id="KW-0732">Signal</keyword>
<proteinExistence type="predicted"/>
<comment type="caution">
    <text evidence="4">The sequence shown here is derived from an EMBL/GenBank/DDBJ whole genome shotgun (WGS) entry which is preliminary data.</text>
</comment>
<feature type="chain" id="PRO_5015906179" evidence="3">
    <location>
        <begin position="26"/>
        <end position="556"/>
    </location>
</feature>
<reference evidence="4 5" key="1">
    <citation type="journal article" date="2018" name="Mol. Biol. Evol.">
        <title>Analysis of the draft genome of the red seaweed Gracilariopsis chorda provides insights into genome size evolution in Rhodophyta.</title>
        <authorList>
            <person name="Lee J."/>
            <person name="Yang E.C."/>
            <person name="Graf L."/>
            <person name="Yang J.H."/>
            <person name="Qiu H."/>
            <person name="Zel Zion U."/>
            <person name="Chan C.X."/>
            <person name="Stephens T.G."/>
            <person name="Weber A.P.M."/>
            <person name="Boo G.H."/>
            <person name="Boo S.M."/>
            <person name="Kim K.M."/>
            <person name="Shin Y."/>
            <person name="Jung M."/>
            <person name="Lee S.J."/>
            <person name="Yim H.S."/>
            <person name="Lee J.H."/>
            <person name="Bhattacharya D."/>
            <person name="Yoon H.S."/>
        </authorList>
    </citation>
    <scope>NUCLEOTIDE SEQUENCE [LARGE SCALE GENOMIC DNA]</scope>
    <source>
        <strain evidence="4 5">SKKU-2015</strain>
        <tissue evidence="4">Whole body</tissue>
    </source>
</reference>
<feature type="signal peptide" evidence="3">
    <location>
        <begin position="1"/>
        <end position="25"/>
    </location>
</feature>